<dbReference type="AlphaFoldDB" id="A0A410WYN5"/>
<evidence type="ECO:0000313" key="3">
    <source>
        <dbReference type="Proteomes" id="UP000288943"/>
    </source>
</evidence>
<dbReference type="InterPro" id="IPR046064">
    <property type="entry name" value="DUF6022"/>
</dbReference>
<keyword evidence="4" id="KW-1185">Reference proteome</keyword>
<dbReference type="EMBL" id="JAMDMJ010000013">
    <property type="protein sequence ID" value="MCY9596557.1"/>
    <property type="molecule type" value="Genomic_DNA"/>
</dbReference>
<reference evidence="1 4" key="2">
    <citation type="submission" date="2022-05" db="EMBL/GenBank/DDBJ databases">
        <title>Genome Sequencing of Bee-Associated Microbes.</title>
        <authorList>
            <person name="Dunlap C."/>
        </authorList>
    </citation>
    <scope>NUCLEOTIDE SEQUENCE [LARGE SCALE GENOMIC DNA]</scope>
    <source>
        <strain evidence="1 4">NRRL B-23120</strain>
    </source>
</reference>
<dbReference type="RefSeq" id="WP_042226768.1">
    <property type="nucleotide sequence ID" value="NZ_CP026520.1"/>
</dbReference>
<sequence length="181" mass="20826">MPTTKALSDFLKEQPQNKIGAVAAFIESHIRENWQEILVKENDRLLKAYAEAGDPAYGTYLNLLLLPVHRQLNEAGLRPEPRLPGNFDISREWGRNPDQSDQERWMWSTLHPTEGPPVGTIVTVTYHDHTRFRIPRQPGIIALTETGQQEIVEVLSRMSADFKQALEFSVEYENYLRSLEQ</sequence>
<dbReference type="GeneID" id="95376809"/>
<accession>A0A410WYN5</accession>
<gene>
    <name evidence="1" type="ORF">M5X16_12315</name>
    <name evidence="2" type="ORF">PC41400_18615</name>
</gene>
<reference evidence="2 3" key="1">
    <citation type="submission" date="2018-01" db="EMBL/GenBank/DDBJ databases">
        <title>The whole genome sequencing and assembly of Paenibacillus chitinolyticus KCCM 41400 strain.</title>
        <authorList>
            <person name="Kim J.-Y."/>
            <person name="Park M.-K."/>
            <person name="Lee Y.-J."/>
            <person name="Yi H."/>
            <person name="Bahn Y.-S."/>
            <person name="Kim J.F."/>
            <person name="Lee D.-W."/>
        </authorList>
    </citation>
    <scope>NUCLEOTIDE SEQUENCE [LARGE SCALE GENOMIC DNA]</scope>
    <source>
        <strain evidence="2 3">KCCM 41400</strain>
    </source>
</reference>
<protein>
    <submittedName>
        <fullName evidence="1">DUF6022 family protein</fullName>
    </submittedName>
</protein>
<proteinExistence type="predicted"/>
<dbReference type="KEGG" id="pchi:PC41400_18615"/>
<name>A0A410WYN5_9BACL</name>
<evidence type="ECO:0000313" key="4">
    <source>
        <dbReference type="Proteomes" id="UP001527202"/>
    </source>
</evidence>
<evidence type="ECO:0000313" key="2">
    <source>
        <dbReference type="EMBL" id="QAV19565.1"/>
    </source>
</evidence>
<dbReference type="Proteomes" id="UP000288943">
    <property type="component" value="Chromosome"/>
</dbReference>
<dbReference type="Pfam" id="PF19486">
    <property type="entry name" value="DUF6022"/>
    <property type="match status" value="1"/>
</dbReference>
<dbReference type="OrthoDB" id="2863577at2"/>
<organism evidence="2 3">
    <name type="scientific">Paenibacillus chitinolyticus</name>
    <dbReference type="NCBI Taxonomy" id="79263"/>
    <lineage>
        <taxon>Bacteria</taxon>
        <taxon>Bacillati</taxon>
        <taxon>Bacillota</taxon>
        <taxon>Bacilli</taxon>
        <taxon>Bacillales</taxon>
        <taxon>Paenibacillaceae</taxon>
        <taxon>Paenibacillus</taxon>
    </lineage>
</organism>
<dbReference type="Proteomes" id="UP001527202">
    <property type="component" value="Unassembled WGS sequence"/>
</dbReference>
<evidence type="ECO:0000313" key="1">
    <source>
        <dbReference type="EMBL" id="MCY9596557.1"/>
    </source>
</evidence>
<dbReference type="EMBL" id="CP026520">
    <property type="protein sequence ID" value="QAV19565.1"/>
    <property type="molecule type" value="Genomic_DNA"/>
</dbReference>